<comment type="caution">
    <text evidence="2">The sequence shown here is derived from an EMBL/GenBank/DDBJ whole genome shotgun (WGS) entry which is preliminary data.</text>
</comment>
<evidence type="ECO:0000256" key="1">
    <source>
        <dbReference type="SAM" id="SignalP"/>
    </source>
</evidence>
<dbReference type="Pfam" id="PF06191">
    <property type="entry name" value="DUF995"/>
    <property type="match status" value="2"/>
</dbReference>
<dbReference type="EMBL" id="AALY01000001">
    <property type="protein sequence ID" value="EAP77301.1"/>
    <property type="molecule type" value="Genomic_DNA"/>
</dbReference>
<gene>
    <name evidence="2" type="ORF">ISM_03390</name>
</gene>
<evidence type="ECO:0000313" key="2">
    <source>
        <dbReference type="EMBL" id="EAP77301.1"/>
    </source>
</evidence>
<evidence type="ECO:0000313" key="3">
    <source>
        <dbReference type="Proteomes" id="UP000005954"/>
    </source>
</evidence>
<keyword evidence="3" id="KW-1185">Reference proteome</keyword>
<keyword evidence="1" id="KW-0732">Signal</keyword>
<dbReference type="AlphaFoldDB" id="A3SIX0"/>
<proteinExistence type="predicted"/>
<accession>A3SIX0</accession>
<dbReference type="eggNOG" id="ENOG5032K7J">
    <property type="taxonomic scope" value="Bacteria"/>
</dbReference>
<dbReference type="OrthoDB" id="8071960at2"/>
<dbReference type="HOGENOM" id="CLU_993522_0_0_5"/>
<reference evidence="2 3" key="1">
    <citation type="submission" date="2005-12" db="EMBL/GenBank/DDBJ databases">
        <authorList>
            <person name="Moran M.A."/>
            <person name="Ferriera S."/>
            <person name="Johnson J."/>
            <person name="Kravitz S."/>
            <person name="Halpern A."/>
            <person name="Remington K."/>
            <person name="Beeson K."/>
            <person name="Tran B."/>
            <person name="Rogers Y.-H."/>
            <person name="Friedman R."/>
            <person name="Venter J.C."/>
        </authorList>
    </citation>
    <scope>NUCLEOTIDE SEQUENCE [LARGE SCALE GENOMIC DNA]</scope>
    <source>
        <strain evidence="3">ATCC BAA-591 / DSM 15170 / ISM</strain>
    </source>
</reference>
<organism evidence="2 3">
    <name type="scientific">Roseovarius nubinhibens (strain ATCC BAA-591 / DSM 15170 / ISM)</name>
    <dbReference type="NCBI Taxonomy" id="89187"/>
    <lineage>
        <taxon>Bacteria</taxon>
        <taxon>Pseudomonadati</taxon>
        <taxon>Pseudomonadota</taxon>
        <taxon>Alphaproteobacteria</taxon>
        <taxon>Rhodobacterales</taxon>
        <taxon>Roseobacteraceae</taxon>
        <taxon>Roseovarius</taxon>
    </lineage>
</organism>
<feature type="signal peptide" evidence="1">
    <location>
        <begin position="1"/>
        <end position="22"/>
    </location>
</feature>
<dbReference type="Proteomes" id="UP000005954">
    <property type="component" value="Unassembled WGS sequence"/>
</dbReference>
<feature type="chain" id="PRO_5002659434" evidence="1">
    <location>
        <begin position="23"/>
        <end position="280"/>
    </location>
</feature>
<sequence>MKKFIHMAAVLTLLGTGSAANAEIIPTPYSTLDGQEVISLYSDKTWPWSKGHAYFGPAGQFQATTGPQDSATGRWYATSNGKLCFAGEWTSGSTSTPSKRCWQHVRDGDGQLWQAPVGGTGQRSNWTRFDSAEMLIDGNPRKHLYMTASGQRERIVATRLAADDLARLYADRTWLWDEGYAYFAPGGGLTAAMGRESYGEGRWFTNAKGHLCINSTWHSPQYAPRSSTRCWLHARDAEGNIHQTDAEDMTAWYRFDPEAKLRHGNPNAQQFAAIKTRLSQ</sequence>
<dbReference type="InterPro" id="IPR009337">
    <property type="entry name" value="DUF995"/>
</dbReference>
<name>A3SIX0_ROSNI</name>
<protein>
    <submittedName>
        <fullName evidence="2">Uncharacterized protein</fullName>
    </submittedName>
</protein>